<evidence type="ECO:0000256" key="6">
    <source>
        <dbReference type="ARBA" id="ARBA00023136"/>
    </source>
</evidence>
<organism evidence="9 10">
    <name type="scientific">Kiloniella laminariae</name>
    <dbReference type="NCBI Taxonomy" id="454162"/>
    <lineage>
        <taxon>Bacteria</taxon>
        <taxon>Pseudomonadati</taxon>
        <taxon>Pseudomonadota</taxon>
        <taxon>Alphaproteobacteria</taxon>
        <taxon>Rhodospirillales</taxon>
        <taxon>Kiloniellaceae</taxon>
        <taxon>Kiloniella</taxon>
    </lineage>
</organism>
<feature type="transmembrane region" description="Helical" evidence="7">
    <location>
        <begin position="184"/>
        <end position="204"/>
    </location>
</feature>
<sequence>MEILSWVDYAGVAVFAATGALAASRKQLDFIAFVFLAATTGIGGGTLRDAILGLTPVFWVQQEIYLYICVVVAAVVFFTAHRFESRYRLLLWLDAIGMAIFCVKGAQIGLAATGSPTAAVVTGILSSTFGGVLRDILSGEQSVLMRREIYVTAALFGSAVWVLGDYIGSLFGERLGQYQHLSQEIASVAGFAVALFIRGGALYWDWKMPNYKNAPGRTIEEVEALIERRRQEKTGG</sequence>
<comment type="subcellular location">
    <subcellularLocation>
        <location evidence="1">Cell membrane</location>
        <topology evidence="1">Multi-pass membrane protein</topology>
    </subcellularLocation>
</comment>
<comment type="similarity">
    <text evidence="2">Belongs to the UPF0126 family.</text>
</comment>
<feature type="transmembrane region" description="Helical" evidence="7">
    <location>
        <begin position="6"/>
        <end position="23"/>
    </location>
</feature>
<keyword evidence="4 7" id="KW-0812">Transmembrane</keyword>
<feature type="transmembrane region" description="Helical" evidence="7">
    <location>
        <begin position="149"/>
        <end position="172"/>
    </location>
</feature>
<evidence type="ECO:0000256" key="7">
    <source>
        <dbReference type="SAM" id="Phobius"/>
    </source>
</evidence>
<evidence type="ECO:0000256" key="3">
    <source>
        <dbReference type="ARBA" id="ARBA00022475"/>
    </source>
</evidence>
<feature type="transmembrane region" description="Helical" evidence="7">
    <location>
        <begin position="118"/>
        <end position="137"/>
    </location>
</feature>
<evidence type="ECO:0000256" key="4">
    <source>
        <dbReference type="ARBA" id="ARBA00022692"/>
    </source>
</evidence>
<keyword evidence="6 7" id="KW-0472">Membrane</keyword>
<name>A0ABT4LF29_9PROT</name>
<keyword evidence="3" id="KW-1003">Cell membrane</keyword>
<evidence type="ECO:0000313" key="9">
    <source>
        <dbReference type="EMBL" id="MCZ4279697.1"/>
    </source>
</evidence>
<protein>
    <submittedName>
        <fullName evidence="9">Trimeric intracellular cation channel family protein</fullName>
    </submittedName>
</protein>
<accession>A0ABT4LF29</accession>
<proteinExistence type="inferred from homology"/>
<evidence type="ECO:0000256" key="5">
    <source>
        <dbReference type="ARBA" id="ARBA00022989"/>
    </source>
</evidence>
<dbReference type="RefSeq" id="WP_269421897.1">
    <property type="nucleotide sequence ID" value="NZ_JAPWGY010000001.1"/>
</dbReference>
<comment type="caution">
    <text evidence="9">The sequence shown here is derived from an EMBL/GenBank/DDBJ whole genome shotgun (WGS) entry which is preliminary data.</text>
</comment>
<evidence type="ECO:0000259" key="8">
    <source>
        <dbReference type="Pfam" id="PF03458"/>
    </source>
</evidence>
<dbReference type="EMBL" id="JAPWGY010000001">
    <property type="protein sequence ID" value="MCZ4279697.1"/>
    <property type="molecule type" value="Genomic_DNA"/>
</dbReference>
<dbReference type="Pfam" id="PF03458">
    <property type="entry name" value="Gly_transporter"/>
    <property type="match status" value="2"/>
</dbReference>
<evidence type="ECO:0000256" key="1">
    <source>
        <dbReference type="ARBA" id="ARBA00004651"/>
    </source>
</evidence>
<evidence type="ECO:0000313" key="10">
    <source>
        <dbReference type="Proteomes" id="UP001069802"/>
    </source>
</evidence>
<dbReference type="PANTHER" id="PTHR30506:SF3">
    <property type="entry name" value="UPF0126 INNER MEMBRANE PROTEIN YADS-RELATED"/>
    <property type="match status" value="1"/>
</dbReference>
<keyword evidence="5 7" id="KW-1133">Transmembrane helix</keyword>
<dbReference type="Proteomes" id="UP001069802">
    <property type="component" value="Unassembled WGS sequence"/>
</dbReference>
<reference evidence="9" key="1">
    <citation type="submission" date="2022-12" db="EMBL/GenBank/DDBJ databases">
        <title>Bacterial isolates from different developmental stages of Nematostella vectensis.</title>
        <authorList>
            <person name="Fraune S."/>
        </authorList>
    </citation>
    <scope>NUCLEOTIDE SEQUENCE</scope>
    <source>
        <strain evidence="9">G21630-S1</strain>
    </source>
</reference>
<dbReference type="PANTHER" id="PTHR30506">
    <property type="entry name" value="INNER MEMBRANE PROTEIN"/>
    <property type="match status" value="1"/>
</dbReference>
<feature type="domain" description="Glycine transporter" evidence="8">
    <location>
        <begin position="91"/>
        <end position="163"/>
    </location>
</feature>
<feature type="transmembrane region" description="Helical" evidence="7">
    <location>
        <begin position="64"/>
        <end position="83"/>
    </location>
</feature>
<gene>
    <name evidence="9" type="ORF">O4H49_02830</name>
</gene>
<feature type="domain" description="Glycine transporter" evidence="8">
    <location>
        <begin position="6"/>
        <end position="80"/>
    </location>
</feature>
<dbReference type="InterPro" id="IPR005115">
    <property type="entry name" value="Gly_transporter"/>
</dbReference>
<feature type="transmembrane region" description="Helical" evidence="7">
    <location>
        <begin position="90"/>
        <end position="112"/>
    </location>
</feature>
<keyword evidence="10" id="KW-1185">Reference proteome</keyword>
<feature type="transmembrane region" description="Helical" evidence="7">
    <location>
        <begin position="30"/>
        <end position="52"/>
    </location>
</feature>
<evidence type="ECO:0000256" key="2">
    <source>
        <dbReference type="ARBA" id="ARBA00008193"/>
    </source>
</evidence>